<dbReference type="Proteomes" id="UP000245207">
    <property type="component" value="Unassembled WGS sequence"/>
</dbReference>
<reference evidence="3 4" key="1">
    <citation type="journal article" date="2018" name="Mol. Plant">
        <title>The genome of Artemisia annua provides insight into the evolution of Asteraceae family and artemisinin biosynthesis.</title>
        <authorList>
            <person name="Shen Q."/>
            <person name="Zhang L."/>
            <person name="Liao Z."/>
            <person name="Wang S."/>
            <person name="Yan T."/>
            <person name="Shi P."/>
            <person name="Liu M."/>
            <person name="Fu X."/>
            <person name="Pan Q."/>
            <person name="Wang Y."/>
            <person name="Lv Z."/>
            <person name="Lu X."/>
            <person name="Zhang F."/>
            <person name="Jiang W."/>
            <person name="Ma Y."/>
            <person name="Chen M."/>
            <person name="Hao X."/>
            <person name="Li L."/>
            <person name="Tang Y."/>
            <person name="Lv G."/>
            <person name="Zhou Y."/>
            <person name="Sun X."/>
            <person name="Brodelius P.E."/>
            <person name="Rose J.K.C."/>
            <person name="Tang K."/>
        </authorList>
    </citation>
    <scope>NUCLEOTIDE SEQUENCE [LARGE SCALE GENOMIC DNA]</scope>
    <source>
        <strain evidence="4">cv. Huhao1</strain>
        <tissue evidence="3">Leaf</tissue>
    </source>
</reference>
<dbReference type="PANTHER" id="PTHR33427:SF2">
    <property type="entry name" value="TRICHOHYALIN"/>
    <property type="match status" value="1"/>
</dbReference>
<evidence type="ECO:0000256" key="2">
    <source>
        <dbReference type="SAM" id="MobiDB-lite"/>
    </source>
</evidence>
<gene>
    <name evidence="3" type="ORF">CTI12_AA230870</name>
</gene>
<sequence length="867" mass="99370">MSDELMFSADELRVDEGLGYPKAYAKICRDRGFGPYGHGPPFTYTPYVLQSIQLLVLLLYKDCIDDASKIFDVALPPAMSDELMFSADELRVDEGLGYPKAYAKICRDRGFGPYGHGPPFTYTPYVLQSIQASRAKELDELFPVIDPKARPTAKPKMFVSLLWKQLNHLGNAGFDPEAFRVDPYGNVLYFHADSASPLYWDIDHWFPCSRGGLTVSSNLRLLQWQVCKKKYNKLEFLVPWWDLQVGISVNQFLSIFASSNSDFRHRGFYLLFSNGENEELNDSQTVESHCFPQPFNESKKISGLAPAAIVVSRKESNDTLLALQSVDINRRHTINSPIAANKLRPSMLKENEKPDMAMNPYQAIVIARDSLRQREETAKKQAEIQKLDEEVTELKQKNEEERNSIQDLELVLIKKRRRAEKCRRLAEAQSSYKGMLEKMIRDAMHQSVIYKEQARLNQAASNSLMARLEAQKAMCDSSERELHKKFQHRDELEKQARPEWEQQVRKRSRMDGILCNENDDKIVLYQQPETNPDNEVKEPNFEEEKDEKTVLCLPGVNSEHKQLRVFLEEEHKAFEAEIEEEDETANAIENGNKFQNMQIEENGVTYDIRFPVDDDLVEEEEDEESRQQRGKGNIEKWLQMLGGEEGMDQSTQLYDASGNKTDEIIRKMNLKYPQKEVLNNEEPEIVEMKSPEQTVVKSPPYKITARRSSVSEVECDKSVKSRRMSLNYPQKGILKNKEPEIVEIKSPKESSLKNPPYKIINSRRSSVSEAACDKSVKSGSGSSRRMSFDVKERSEKLGKFKEIARSESARVLRRIPSSPSIILGMKKGVDCIRRKPKVVSDDDDENTAPNNSFIKSSYKVIKSSLKI</sequence>
<evidence type="ECO:0000256" key="1">
    <source>
        <dbReference type="SAM" id="Coils"/>
    </source>
</evidence>
<dbReference type="AlphaFoldDB" id="A0A2U1NST6"/>
<dbReference type="EMBL" id="PKPP01002248">
    <property type="protein sequence ID" value="PWA76589.1"/>
    <property type="molecule type" value="Genomic_DNA"/>
</dbReference>
<dbReference type="STRING" id="35608.A0A2U1NST6"/>
<accession>A0A2U1NST6</accession>
<evidence type="ECO:0000313" key="3">
    <source>
        <dbReference type="EMBL" id="PWA76589.1"/>
    </source>
</evidence>
<keyword evidence="1" id="KW-0175">Coiled coil</keyword>
<organism evidence="3 4">
    <name type="scientific">Artemisia annua</name>
    <name type="common">Sweet wormwood</name>
    <dbReference type="NCBI Taxonomy" id="35608"/>
    <lineage>
        <taxon>Eukaryota</taxon>
        <taxon>Viridiplantae</taxon>
        <taxon>Streptophyta</taxon>
        <taxon>Embryophyta</taxon>
        <taxon>Tracheophyta</taxon>
        <taxon>Spermatophyta</taxon>
        <taxon>Magnoliopsida</taxon>
        <taxon>eudicotyledons</taxon>
        <taxon>Gunneridae</taxon>
        <taxon>Pentapetalae</taxon>
        <taxon>asterids</taxon>
        <taxon>campanulids</taxon>
        <taxon>Asterales</taxon>
        <taxon>Asteraceae</taxon>
        <taxon>Asteroideae</taxon>
        <taxon>Anthemideae</taxon>
        <taxon>Artemisiinae</taxon>
        <taxon>Artemisia</taxon>
    </lineage>
</organism>
<evidence type="ECO:0000313" key="4">
    <source>
        <dbReference type="Proteomes" id="UP000245207"/>
    </source>
</evidence>
<proteinExistence type="predicted"/>
<protein>
    <submittedName>
        <fullName evidence="3">Uncharacterized protein</fullName>
    </submittedName>
</protein>
<dbReference type="OrthoDB" id="608866at2759"/>
<dbReference type="PANTHER" id="PTHR33427">
    <property type="entry name" value="HNH ENDONUCLEASE"/>
    <property type="match status" value="1"/>
</dbReference>
<comment type="caution">
    <text evidence="3">The sequence shown here is derived from an EMBL/GenBank/DDBJ whole genome shotgun (WGS) entry which is preliminary data.</text>
</comment>
<feature type="coiled-coil region" evidence="1">
    <location>
        <begin position="377"/>
        <end position="418"/>
    </location>
</feature>
<keyword evidence="4" id="KW-1185">Reference proteome</keyword>
<name>A0A2U1NST6_ARTAN</name>
<feature type="region of interest" description="Disordered" evidence="2">
    <location>
        <begin position="770"/>
        <end position="790"/>
    </location>
</feature>
<feature type="coiled-coil region" evidence="1">
    <location>
        <begin position="557"/>
        <end position="584"/>
    </location>
</feature>